<dbReference type="Gene3D" id="1.10.1050.10">
    <property type="entry name" value="Ribosomal Protein S4 Delta 41, Chain A, domain 1"/>
    <property type="match status" value="1"/>
</dbReference>
<dbReference type="Pfam" id="PF01479">
    <property type="entry name" value="S4"/>
    <property type="match status" value="1"/>
</dbReference>
<evidence type="ECO:0000256" key="4">
    <source>
        <dbReference type="ARBA" id="ARBA00022980"/>
    </source>
</evidence>
<dbReference type="Proteomes" id="UP000176865">
    <property type="component" value="Unassembled WGS sequence"/>
</dbReference>
<comment type="subunit">
    <text evidence="7">Part of the 30S ribosomal subunit. Contacts protein S5. The interaction surface between S4 and S5 is involved in control of translational fidelity.</text>
</comment>
<comment type="function">
    <text evidence="7">With S5 and S12 plays an important role in translational accuracy.</text>
</comment>
<accession>A0A1F5EMD2</accession>
<dbReference type="AlphaFoldDB" id="A0A1F5EMD2"/>
<proteinExistence type="inferred from homology"/>
<feature type="domain" description="RNA-binding S4" evidence="9">
    <location>
        <begin position="93"/>
        <end position="156"/>
    </location>
</feature>
<evidence type="ECO:0000313" key="12">
    <source>
        <dbReference type="Proteomes" id="UP000176865"/>
    </source>
</evidence>
<organism evidence="11 12">
    <name type="scientific">Candidatus Campbellbacteria bacterium RIFCSPLOWO2_01_FULL_34_15</name>
    <dbReference type="NCBI Taxonomy" id="1797579"/>
    <lineage>
        <taxon>Bacteria</taxon>
        <taxon>Candidatus Campbelliibacteriota</taxon>
    </lineage>
</organism>
<evidence type="ECO:0000256" key="8">
    <source>
        <dbReference type="RuleBase" id="RU003699"/>
    </source>
</evidence>
<dbReference type="NCBIfam" id="NF003717">
    <property type="entry name" value="PRK05327.1"/>
    <property type="match status" value="1"/>
</dbReference>
<dbReference type="GO" id="GO:0006412">
    <property type="term" value="P:translation"/>
    <property type="evidence" value="ECO:0007669"/>
    <property type="project" value="UniProtKB-UniRule"/>
</dbReference>
<dbReference type="PROSITE" id="PS00632">
    <property type="entry name" value="RIBOSOMAL_S4"/>
    <property type="match status" value="1"/>
</dbReference>
<evidence type="ECO:0000259" key="9">
    <source>
        <dbReference type="SMART" id="SM00363"/>
    </source>
</evidence>
<protein>
    <recommendedName>
        <fullName evidence="6 7">Small ribosomal subunit protein uS4</fullName>
    </recommendedName>
</protein>
<dbReference type="NCBIfam" id="TIGR01017">
    <property type="entry name" value="rpsD_bact"/>
    <property type="match status" value="1"/>
</dbReference>
<dbReference type="InterPro" id="IPR002942">
    <property type="entry name" value="S4_RNA-bd"/>
</dbReference>
<evidence type="ECO:0000259" key="10">
    <source>
        <dbReference type="SMART" id="SM01390"/>
    </source>
</evidence>
<keyword evidence="4 7" id="KW-0689">Ribosomal protein</keyword>
<evidence type="ECO:0000256" key="1">
    <source>
        <dbReference type="ARBA" id="ARBA00007465"/>
    </source>
</evidence>
<comment type="similarity">
    <text evidence="1 7 8">Belongs to the universal ribosomal protein uS4 family.</text>
</comment>
<dbReference type="GO" id="GO:0042274">
    <property type="term" value="P:ribosomal small subunit biogenesis"/>
    <property type="evidence" value="ECO:0007669"/>
    <property type="project" value="TreeGrafter"/>
</dbReference>
<comment type="function">
    <text evidence="7">One of the primary rRNA binding proteins, it binds directly to 16S rRNA where it nucleates assembly of the body of the 30S subunit.</text>
</comment>
<dbReference type="PROSITE" id="PS50889">
    <property type="entry name" value="S4"/>
    <property type="match status" value="1"/>
</dbReference>
<gene>
    <name evidence="7" type="primary">rpsD</name>
    <name evidence="11" type="ORF">A2996_00275</name>
</gene>
<evidence type="ECO:0000256" key="2">
    <source>
        <dbReference type="ARBA" id="ARBA00022730"/>
    </source>
</evidence>
<reference evidence="11 12" key="1">
    <citation type="journal article" date="2016" name="Nat. Commun.">
        <title>Thousands of microbial genomes shed light on interconnected biogeochemical processes in an aquifer system.</title>
        <authorList>
            <person name="Anantharaman K."/>
            <person name="Brown C.T."/>
            <person name="Hug L.A."/>
            <person name="Sharon I."/>
            <person name="Castelle C.J."/>
            <person name="Probst A.J."/>
            <person name="Thomas B.C."/>
            <person name="Singh A."/>
            <person name="Wilkins M.J."/>
            <person name="Karaoz U."/>
            <person name="Brodie E.L."/>
            <person name="Williams K.H."/>
            <person name="Hubbard S.S."/>
            <person name="Banfield J.F."/>
        </authorList>
    </citation>
    <scope>NUCLEOTIDE SEQUENCE [LARGE SCALE GENOMIC DNA]</scope>
</reference>
<dbReference type="InterPro" id="IPR005709">
    <property type="entry name" value="Ribosomal_uS4_bac-type"/>
</dbReference>
<dbReference type="PANTHER" id="PTHR11831">
    <property type="entry name" value="30S 40S RIBOSOMAL PROTEIN"/>
    <property type="match status" value="1"/>
</dbReference>
<comment type="caution">
    <text evidence="11">The sequence shown here is derived from an EMBL/GenBank/DDBJ whole genome shotgun (WGS) entry which is preliminary data.</text>
</comment>
<evidence type="ECO:0000256" key="7">
    <source>
        <dbReference type="HAMAP-Rule" id="MF_01306"/>
    </source>
</evidence>
<dbReference type="CDD" id="cd00165">
    <property type="entry name" value="S4"/>
    <property type="match status" value="1"/>
</dbReference>
<evidence type="ECO:0000256" key="6">
    <source>
        <dbReference type="ARBA" id="ARBA00035254"/>
    </source>
</evidence>
<feature type="domain" description="Small ribosomal subunit protein uS4 N-terminal" evidence="10">
    <location>
        <begin position="4"/>
        <end position="92"/>
    </location>
</feature>
<dbReference type="GO" id="GO:0003735">
    <property type="term" value="F:structural constituent of ribosome"/>
    <property type="evidence" value="ECO:0007669"/>
    <property type="project" value="InterPro"/>
</dbReference>
<dbReference type="FunFam" id="3.10.290.10:FF:000001">
    <property type="entry name" value="30S ribosomal protein S4"/>
    <property type="match status" value="1"/>
</dbReference>
<dbReference type="SMART" id="SM01390">
    <property type="entry name" value="Ribosomal_S4"/>
    <property type="match status" value="1"/>
</dbReference>
<dbReference type="STRING" id="1797579.A2996_00275"/>
<dbReference type="EMBL" id="MFAB01000022">
    <property type="protein sequence ID" value="OGD68555.1"/>
    <property type="molecule type" value="Genomic_DNA"/>
</dbReference>
<keyword evidence="3 7" id="KW-0694">RNA-binding</keyword>
<dbReference type="GO" id="GO:0015935">
    <property type="term" value="C:small ribosomal subunit"/>
    <property type="evidence" value="ECO:0007669"/>
    <property type="project" value="InterPro"/>
</dbReference>
<dbReference type="InterPro" id="IPR001912">
    <property type="entry name" value="Ribosomal_uS4_N"/>
</dbReference>
<dbReference type="HAMAP" id="MF_01306_B">
    <property type="entry name" value="Ribosomal_uS4_B"/>
    <property type="match status" value="1"/>
</dbReference>
<dbReference type="SMART" id="SM00363">
    <property type="entry name" value="S4"/>
    <property type="match status" value="1"/>
</dbReference>
<dbReference type="SUPFAM" id="SSF55174">
    <property type="entry name" value="Alpha-L RNA-binding motif"/>
    <property type="match status" value="1"/>
</dbReference>
<dbReference type="InterPro" id="IPR022801">
    <property type="entry name" value="Ribosomal_uS4"/>
</dbReference>
<keyword evidence="2 7" id="KW-0699">rRNA-binding</keyword>
<dbReference type="PANTHER" id="PTHR11831:SF4">
    <property type="entry name" value="SMALL RIBOSOMAL SUBUNIT PROTEIN US4M"/>
    <property type="match status" value="1"/>
</dbReference>
<evidence type="ECO:0000313" key="11">
    <source>
        <dbReference type="EMBL" id="OGD68555.1"/>
    </source>
</evidence>
<dbReference type="Pfam" id="PF00163">
    <property type="entry name" value="Ribosomal_S4"/>
    <property type="match status" value="1"/>
</dbReference>
<dbReference type="GO" id="GO:0019843">
    <property type="term" value="F:rRNA binding"/>
    <property type="evidence" value="ECO:0007669"/>
    <property type="project" value="UniProtKB-UniRule"/>
</dbReference>
<dbReference type="InterPro" id="IPR036986">
    <property type="entry name" value="S4_RNA-bd_sf"/>
</dbReference>
<dbReference type="InterPro" id="IPR018079">
    <property type="entry name" value="Ribosomal_uS4_CS"/>
</dbReference>
<name>A0A1F5EMD2_9BACT</name>
<keyword evidence="5 7" id="KW-0687">Ribonucleoprotein</keyword>
<evidence type="ECO:0000256" key="5">
    <source>
        <dbReference type="ARBA" id="ARBA00023274"/>
    </source>
</evidence>
<dbReference type="Gene3D" id="3.10.290.10">
    <property type="entry name" value="RNA-binding S4 domain"/>
    <property type="match status" value="1"/>
</dbReference>
<evidence type="ECO:0000256" key="3">
    <source>
        <dbReference type="ARBA" id="ARBA00022884"/>
    </source>
</evidence>
<sequence length="202" mass="23094">MSRIKKYKIGRRLGAGVYEQCQTQKFALSEQKRGGGKRTTKRKQVSDYGAQLIEKQKVRFSYGIREKQLQKYVKDAMSRKGSHADHLFEVVEMRLDNTVYRLGLAETRAKARQMVSHGHITVNGKRLNIPSYKVSAGEIVGIRAQSQNKGLFENLEEKIKDTKTPNWLSFDIKKKEGKVVGVPKIGTAEFFDLAAVFEYYSR</sequence>